<feature type="binding site" evidence="7">
    <location>
        <position position="134"/>
    </location>
    <ligand>
        <name>Zn(2+)</name>
        <dbReference type="ChEBI" id="CHEBI:29105"/>
        <note>catalytic</note>
    </ligand>
</feature>
<dbReference type="SUPFAM" id="SSF55486">
    <property type="entry name" value="Metalloproteases ('zincins'), catalytic domain"/>
    <property type="match status" value="1"/>
</dbReference>
<evidence type="ECO:0000256" key="1">
    <source>
        <dbReference type="ARBA" id="ARBA00010875"/>
    </source>
</evidence>
<comment type="similarity">
    <text evidence="1 7">Belongs to the endoribonuclease YbeY family.</text>
</comment>
<accession>A0A1F7RVA2</accession>
<dbReference type="GO" id="GO:0008270">
    <property type="term" value="F:zinc ion binding"/>
    <property type="evidence" value="ECO:0007669"/>
    <property type="project" value="UniProtKB-UniRule"/>
</dbReference>
<dbReference type="GO" id="GO:0004222">
    <property type="term" value="F:metalloendopeptidase activity"/>
    <property type="evidence" value="ECO:0007669"/>
    <property type="project" value="InterPro"/>
</dbReference>
<dbReference type="InterPro" id="IPR023091">
    <property type="entry name" value="MetalPrtase_cat_dom_sf_prd"/>
</dbReference>
<keyword evidence="4 7" id="KW-0255">Endonuclease</keyword>
<proteinExistence type="inferred from homology"/>
<reference evidence="8 9" key="1">
    <citation type="journal article" date="2016" name="Nat. Commun.">
        <title>Thousands of microbial genomes shed light on interconnected biogeochemical processes in an aquifer system.</title>
        <authorList>
            <person name="Anantharaman K."/>
            <person name="Brown C.T."/>
            <person name="Hug L.A."/>
            <person name="Sharon I."/>
            <person name="Castelle C.J."/>
            <person name="Probst A.J."/>
            <person name="Thomas B.C."/>
            <person name="Singh A."/>
            <person name="Wilkins M.J."/>
            <person name="Karaoz U."/>
            <person name="Brodie E.L."/>
            <person name="Williams K.H."/>
            <person name="Hubbard S.S."/>
            <person name="Banfield J.F."/>
        </authorList>
    </citation>
    <scope>NUCLEOTIDE SEQUENCE [LARGE SCALE GENOMIC DNA]</scope>
</reference>
<evidence type="ECO:0000256" key="3">
    <source>
        <dbReference type="ARBA" id="ARBA00022723"/>
    </source>
</evidence>
<evidence type="ECO:0000256" key="7">
    <source>
        <dbReference type="HAMAP-Rule" id="MF_00009"/>
    </source>
</evidence>
<dbReference type="InterPro" id="IPR002036">
    <property type="entry name" value="YbeY"/>
</dbReference>
<organism evidence="8 9">
    <name type="scientific">Candidatus Schekmanbacteria bacterium RBG_13_48_7</name>
    <dbReference type="NCBI Taxonomy" id="1817878"/>
    <lineage>
        <taxon>Bacteria</taxon>
        <taxon>Candidatus Schekmaniibacteriota</taxon>
    </lineage>
</organism>
<dbReference type="GO" id="GO:0006364">
    <property type="term" value="P:rRNA processing"/>
    <property type="evidence" value="ECO:0007669"/>
    <property type="project" value="UniProtKB-UniRule"/>
</dbReference>
<dbReference type="AlphaFoldDB" id="A0A1F7RVA2"/>
<keyword evidence="2 7" id="KW-0540">Nuclease</keyword>
<comment type="function">
    <text evidence="7">Single strand-specific metallo-endoribonuclease involved in late-stage 70S ribosome quality control and in maturation of the 3' terminus of the 16S rRNA.</text>
</comment>
<evidence type="ECO:0000256" key="2">
    <source>
        <dbReference type="ARBA" id="ARBA00022722"/>
    </source>
</evidence>
<dbReference type="Proteomes" id="UP000179266">
    <property type="component" value="Unassembled WGS sequence"/>
</dbReference>
<dbReference type="GO" id="GO:0005737">
    <property type="term" value="C:cytoplasm"/>
    <property type="evidence" value="ECO:0007669"/>
    <property type="project" value="UniProtKB-SubCell"/>
</dbReference>
<protein>
    <recommendedName>
        <fullName evidence="7">Endoribonuclease YbeY</fullName>
        <ecNumber evidence="7">3.1.-.-</ecNumber>
    </recommendedName>
</protein>
<evidence type="ECO:0000256" key="6">
    <source>
        <dbReference type="ARBA" id="ARBA00022833"/>
    </source>
</evidence>
<sequence length="174" mass="20292">MKLWVRREAKIYTWPKKRVKQLFEQTRLCTMIPVNSEISVKFVDDKTMTLMNKIYRNMSQTTDVLAFAMLEEKGKPFDPAEVQSIFLDHKNSPDIPLYLGDILISVDQAKKQAFEVGNHLNKEIALLLIHGLLHLIGYDDTIDTNKTRMWEFQNYLLDNSKHIWKSASTTMKGE</sequence>
<keyword evidence="6 7" id="KW-0862">Zinc</keyword>
<dbReference type="PANTHER" id="PTHR46986:SF1">
    <property type="entry name" value="ENDORIBONUCLEASE YBEY, CHLOROPLASTIC"/>
    <property type="match status" value="1"/>
</dbReference>
<dbReference type="Gene3D" id="3.40.390.30">
    <property type="entry name" value="Metalloproteases ('zincins'), catalytic domain"/>
    <property type="match status" value="1"/>
</dbReference>
<comment type="caution">
    <text evidence="8">The sequence shown here is derived from an EMBL/GenBank/DDBJ whole genome shotgun (WGS) entry which is preliminary data.</text>
</comment>
<dbReference type="EMBL" id="MGDD01000174">
    <property type="protein sequence ID" value="OGL45495.1"/>
    <property type="molecule type" value="Genomic_DNA"/>
</dbReference>
<evidence type="ECO:0000313" key="9">
    <source>
        <dbReference type="Proteomes" id="UP000179266"/>
    </source>
</evidence>
<feature type="binding site" evidence="7">
    <location>
        <position position="140"/>
    </location>
    <ligand>
        <name>Zn(2+)</name>
        <dbReference type="ChEBI" id="CHEBI:29105"/>
        <note>catalytic</note>
    </ligand>
</feature>
<dbReference type="Pfam" id="PF02130">
    <property type="entry name" value="YbeY"/>
    <property type="match status" value="1"/>
</dbReference>
<keyword evidence="7" id="KW-0963">Cytoplasm</keyword>
<gene>
    <name evidence="7" type="primary">ybeY</name>
    <name evidence="8" type="ORF">A2161_19455</name>
</gene>
<comment type="subcellular location">
    <subcellularLocation>
        <location evidence="7">Cytoplasm</location>
    </subcellularLocation>
</comment>
<keyword evidence="7" id="KW-0698">rRNA processing</keyword>
<name>A0A1F7RVA2_9BACT</name>
<dbReference type="PROSITE" id="PS01306">
    <property type="entry name" value="UPF0054"/>
    <property type="match status" value="1"/>
</dbReference>
<dbReference type="HAMAP" id="MF_00009">
    <property type="entry name" value="Endoribonucl_YbeY"/>
    <property type="match status" value="1"/>
</dbReference>
<evidence type="ECO:0000256" key="5">
    <source>
        <dbReference type="ARBA" id="ARBA00022801"/>
    </source>
</evidence>
<keyword evidence="3 7" id="KW-0479">Metal-binding</keyword>
<keyword evidence="5 7" id="KW-0378">Hydrolase</keyword>
<evidence type="ECO:0000256" key="4">
    <source>
        <dbReference type="ARBA" id="ARBA00022759"/>
    </source>
</evidence>
<dbReference type="NCBIfam" id="TIGR00043">
    <property type="entry name" value="rRNA maturation RNase YbeY"/>
    <property type="match status" value="1"/>
</dbReference>
<comment type="cofactor">
    <cofactor evidence="7">
        <name>Zn(2+)</name>
        <dbReference type="ChEBI" id="CHEBI:29105"/>
    </cofactor>
    <text evidence="7">Binds 1 zinc ion.</text>
</comment>
<feature type="binding site" evidence="7">
    <location>
        <position position="130"/>
    </location>
    <ligand>
        <name>Zn(2+)</name>
        <dbReference type="ChEBI" id="CHEBI:29105"/>
        <note>catalytic</note>
    </ligand>
</feature>
<dbReference type="EC" id="3.1.-.-" evidence="7"/>
<dbReference type="GO" id="GO:0004521">
    <property type="term" value="F:RNA endonuclease activity"/>
    <property type="evidence" value="ECO:0007669"/>
    <property type="project" value="UniProtKB-UniRule"/>
</dbReference>
<dbReference type="PANTHER" id="PTHR46986">
    <property type="entry name" value="ENDORIBONUCLEASE YBEY, CHLOROPLASTIC"/>
    <property type="match status" value="1"/>
</dbReference>
<evidence type="ECO:0000313" key="8">
    <source>
        <dbReference type="EMBL" id="OGL45495.1"/>
    </source>
</evidence>
<keyword evidence="7" id="KW-0690">Ribosome biogenesis</keyword>
<dbReference type="InterPro" id="IPR020549">
    <property type="entry name" value="YbeY_CS"/>
</dbReference>